<evidence type="ECO:0000313" key="2">
    <source>
        <dbReference type="Proteomes" id="UP000248924"/>
    </source>
</evidence>
<name>A0A2W2DUC1_9ACTN</name>
<comment type="caution">
    <text evidence="1">The sequence shown here is derived from an EMBL/GenBank/DDBJ whole genome shotgun (WGS) entry which is preliminary data.</text>
</comment>
<proteinExistence type="predicted"/>
<dbReference type="EMBL" id="POTY01000470">
    <property type="protein sequence ID" value="PZG03348.1"/>
    <property type="molecule type" value="Genomic_DNA"/>
</dbReference>
<protein>
    <recommendedName>
        <fullName evidence="3">SnoaL-like domain-containing protein</fullName>
    </recommendedName>
</protein>
<accession>A0A2W2DUC1</accession>
<dbReference type="Proteomes" id="UP000248924">
    <property type="component" value="Unassembled WGS sequence"/>
</dbReference>
<evidence type="ECO:0000313" key="1">
    <source>
        <dbReference type="EMBL" id="PZG03348.1"/>
    </source>
</evidence>
<dbReference type="AlphaFoldDB" id="A0A2W2DUC1"/>
<organism evidence="1 2">
    <name type="scientific">Micromonospora craterilacus</name>
    <dbReference type="NCBI Taxonomy" id="1655439"/>
    <lineage>
        <taxon>Bacteria</taxon>
        <taxon>Bacillati</taxon>
        <taxon>Actinomycetota</taxon>
        <taxon>Actinomycetes</taxon>
        <taxon>Micromonosporales</taxon>
        <taxon>Micromonosporaceae</taxon>
        <taxon>Micromonospora</taxon>
    </lineage>
</organism>
<reference evidence="1 2" key="1">
    <citation type="submission" date="2018-01" db="EMBL/GenBank/DDBJ databases">
        <title>Draft genome sequence of Jishengella sp. NA12.</title>
        <authorList>
            <person name="Sahin N."/>
            <person name="Ay H."/>
            <person name="Saygin H."/>
        </authorList>
    </citation>
    <scope>NUCLEOTIDE SEQUENCE [LARGE SCALE GENOMIC DNA]</scope>
    <source>
        <strain evidence="1 2">NA12</strain>
    </source>
</reference>
<sequence>MLSHPEVSSAGVITAEPSRVELLLYVNQYRRNVNTTGEKVDQNRVVLTLVAVDGEWRIAKAIAV</sequence>
<keyword evidence="2" id="KW-1185">Reference proteome</keyword>
<evidence type="ECO:0008006" key="3">
    <source>
        <dbReference type="Google" id="ProtNLM"/>
    </source>
</evidence>
<gene>
    <name evidence="1" type="ORF">C1I95_33865</name>
</gene>